<keyword evidence="3" id="KW-1133">Transmembrane helix</keyword>
<evidence type="ECO:0000313" key="6">
    <source>
        <dbReference type="Proteomes" id="UP000027222"/>
    </source>
</evidence>
<dbReference type="InterPro" id="IPR011701">
    <property type="entry name" value="MFS"/>
</dbReference>
<feature type="transmembrane region" description="Helical" evidence="3">
    <location>
        <begin position="360"/>
        <end position="379"/>
    </location>
</feature>
<feature type="transmembrane region" description="Helical" evidence="3">
    <location>
        <begin position="156"/>
        <end position="177"/>
    </location>
</feature>
<dbReference type="Pfam" id="PF07690">
    <property type="entry name" value="MFS_1"/>
    <property type="match status" value="1"/>
</dbReference>
<dbReference type="STRING" id="685588.A0A067SXG9"/>
<feature type="transmembrane region" description="Helical" evidence="3">
    <location>
        <begin position="298"/>
        <end position="316"/>
    </location>
</feature>
<feature type="transmembrane region" description="Helical" evidence="3">
    <location>
        <begin position="233"/>
        <end position="255"/>
    </location>
</feature>
<protein>
    <recommendedName>
        <fullName evidence="4">Major facilitator superfamily (MFS) profile domain-containing protein</fullName>
    </recommendedName>
</protein>
<feature type="transmembrane region" description="Helical" evidence="3">
    <location>
        <begin position="394"/>
        <end position="415"/>
    </location>
</feature>
<name>A0A067SXG9_GALM3</name>
<evidence type="ECO:0000259" key="4">
    <source>
        <dbReference type="PROSITE" id="PS50850"/>
    </source>
</evidence>
<evidence type="ECO:0000256" key="2">
    <source>
        <dbReference type="ARBA" id="ARBA00006727"/>
    </source>
</evidence>
<organism evidence="5 6">
    <name type="scientific">Galerina marginata (strain CBS 339.88)</name>
    <dbReference type="NCBI Taxonomy" id="685588"/>
    <lineage>
        <taxon>Eukaryota</taxon>
        <taxon>Fungi</taxon>
        <taxon>Dikarya</taxon>
        <taxon>Basidiomycota</taxon>
        <taxon>Agaricomycotina</taxon>
        <taxon>Agaricomycetes</taxon>
        <taxon>Agaricomycetidae</taxon>
        <taxon>Agaricales</taxon>
        <taxon>Agaricineae</taxon>
        <taxon>Strophariaceae</taxon>
        <taxon>Galerina</taxon>
    </lineage>
</organism>
<reference evidence="6" key="1">
    <citation type="journal article" date="2014" name="Proc. Natl. Acad. Sci. U.S.A.">
        <title>Extensive sampling of basidiomycete genomes demonstrates inadequacy of the white-rot/brown-rot paradigm for wood decay fungi.</title>
        <authorList>
            <person name="Riley R."/>
            <person name="Salamov A.A."/>
            <person name="Brown D.W."/>
            <person name="Nagy L.G."/>
            <person name="Floudas D."/>
            <person name="Held B.W."/>
            <person name="Levasseur A."/>
            <person name="Lombard V."/>
            <person name="Morin E."/>
            <person name="Otillar R."/>
            <person name="Lindquist E.A."/>
            <person name="Sun H."/>
            <person name="LaButti K.M."/>
            <person name="Schmutz J."/>
            <person name="Jabbour D."/>
            <person name="Luo H."/>
            <person name="Baker S.E."/>
            <person name="Pisabarro A.G."/>
            <person name="Walton J.D."/>
            <person name="Blanchette R.A."/>
            <person name="Henrissat B."/>
            <person name="Martin F."/>
            <person name="Cullen D."/>
            <person name="Hibbett D.S."/>
            <person name="Grigoriev I.V."/>
        </authorList>
    </citation>
    <scope>NUCLEOTIDE SEQUENCE [LARGE SCALE GENOMIC DNA]</scope>
    <source>
        <strain evidence="6">CBS 339.88</strain>
    </source>
</reference>
<keyword evidence="3" id="KW-0812">Transmembrane</keyword>
<feature type="transmembrane region" description="Helical" evidence="3">
    <location>
        <begin position="122"/>
        <end position="144"/>
    </location>
</feature>
<dbReference type="Gene3D" id="1.20.1250.20">
    <property type="entry name" value="MFS general substrate transporter like domains"/>
    <property type="match status" value="2"/>
</dbReference>
<accession>A0A067SXG9</accession>
<dbReference type="GO" id="GO:0022857">
    <property type="term" value="F:transmembrane transporter activity"/>
    <property type="evidence" value="ECO:0007669"/>
    <property type="project" value="InterPro"/>
</dbReference>
<dbReference type="OrthoDB" id="6499973at2759"/>
<dbReference type="PANTHER" id="PTHR11360:SF234">
    <property type="entry name" value="MFS-TYPE TRANSPORTER DBAD-RELATED"/>
    <property type="match status" value="1"/>
</dbReference>
<dbReference type="Proteomes" id="UP000027222">
    <property type="component" value="Unassembled WGS sequence"/>
</dbReference>
<sequence>MSTKEQNITDNGEQQQAPAVEDGGTKAWLTILGAWLILFATFGYLYSFGVYQDYYTRFFLSNHSPSKIGWIGSFQLMMPFAIGVISGKLFDSGHFHALEIFGSAIFTLSLFLLSLAKPQQYFQVFLSQGVGMGIGLGFTFVPTVSIVVHHFNRKKVLATGIVMSGTSLGAVVFPIMINNLIGSIGFAKTVRASAYIVLGALVIGNSLMRTAYNKTLTEKPRPDIKSFFTDVPYLLSALGALISLFGFYFPLIYLQLYAVKHGIDENLAFYSIASLNAASTVGRVLGNYVAEVYGPYTTLVPCTLITSVSIFAVFGVHNSASLLVVSIFHGFFAGAWLSVSVAVLGSLARHPHEVGLSDSARIGIALALSSFGSLGAVPVQGSLLTSDFIWSRPIIFSGVLMVAASFVFGLARTLLSKKHGTQKV</sequence>
<comment type="subcellular location">
    <subcellularLocation>
        <location evidence="1">Membrane</location>
        <topology evidence="1">Multi-pass membrane protein</topology>
    </subcellularLocation>
</comment>
<evidence type="ECO:0000313" key="5">
    <source>
        <dbReference type="EMBL" id="KDR74762.1"/>
    </source>
</evidence>
<dbReference type="GO" id="GO:0016020">
    <property type="term" value="C:membrane"/>
    <property type="evidence" value="ECO:0007669"/>
    <property type="project" value="UniProtKB-SubCell"/>
</dbReference>
<dbReference type="SUPFAM" id="SSF103473">
    <property type="entry name" value="MFS general substrate transporter"/>
    <property type="match status" value="1"/>
</dbReference>
<gene>
    <name evidence="5" type="ORF">GALMADRAFT_157350</name>
</gene>
<dbReference type="PROSITE" id="PS50850">
    <property type="entry name" value="MFS"/>
    <property type="match status" value="1"/>
</dbReference>
<feature type="domain" description="Major facilitator superfamily (MFS) profile" evidence="4">
    <location>
        <begin position="232"/>
        <end position="424"/>
    </location>
</feature>
<feature type="transmembrane region" description="Helical" evidence="3">
    <location>
        <begin position="97"/>
        <end position="116"/>
    </location>
</feature>
<feature type="transmembrane region" description="Helical" evidence="3">
    <location>
        <begin position="267"/>
        <end position="286"/>
    </location>
</feature>
<feature type="transmembrane region" description="Helical" evidence="3">
    <location>
        <begin position="27"/>
        <end position="48"/>
    </location>
</feature>
<dbReference type="InterPro" id="IPR050327">
    <property type="entry name" value="Proton-linked_MCT"/>
</dbReference>
<feature type="transmembrane region" description="Helical" evidence="3">
    <location>
        <begin position="322"/>
        <end position="348"/>
    </location>
</feature>
<dbReference type="InterPro" id="IPR036259">
    <property type="entry name" value="MFS_trans_sf"/>
</dbReference>
<dbReference type="InterPro" id="IPR020846">
    <property type="entry name" value="MFS_dom"/>
</dbReference>
<keyword evidence="3" id="KW-0472">Membrane</keyword>
<evidence type="ECO:0000256" key="3">
    <source>
        <dbReference type="SAM" id="Phobius"/>
    </source>
</evidence>
<proteinExistence type="inferred from homology"/>
<dbReference type="EMBL" id="KL142382">
    <property type="protein sequence ID" value="KDR74762.1"/>
    <property type="molecule type" value="Genomic_DNA"/>
</dbReference>
<dbReference type="HOGENOM" id="CLU_001265_1_1_1"/>
<dbReference type="PANTHER" id="PTHR11360">
    <property type="entry name" value="MONOCARBOXYLATE TRANSPORTER"/>
    <property type="match status" value="1"/>
</dbReference>
<dbReference type="AlphaFoldDB" id="A0A067SXG9"/>
<keyword evidence="6" id="KW-1185">Reference proteome</keyword>
<feature type="transmembrane region" description="Helical" evidence="3">
    <location>
        <begin position="192"/>
        <end position="212"/>
    </location>
</feature>
<comment type="similarity">
    <text evidence="2">Belongs to the major facilitator superfamily. Monocarboxylate porter (TC 2.A.1.13) family.</text>
</comment>
<feature type="transmembrane region" description="Helical" evidence="3">
    <location>
        <begin position="68"/>
        <end position="85"/>
    </location>
</feature>
<evidence type="ECO:0000256" key="1">
    <source>
        <dbReference type="ARBA" id="ARBA00004141"/>
    </source>
</evidence>